<proteinExistence type="predicted"/>
<protein>
    <submittedName>
        <fullName evidence="4">HAD-IA family hydrolase</fullName>
    </submittedName>
</protein>
<reference evidence="4 5" key="1">
    <citation type="submission" date="2019-10" db="EMBL/GenBank/DDBJ databases">
        <title>Evaluation of single-gene subtyping targets for Pseudomonas.</title>
        <authorList>
            <person name="Reichler S.J."/>
            <person name="Orsi R.H."/>
            <person name="Wiedmann M."/>
            <person name="Martin N.H."/>
            <person name="Murphy S.I."/>
        </authorList>
    </citation>
    <scope>NUCLEOTIDE SEQUENCE [LARGE SCALE GENOMIC DNA]</scope>
    <source>
        <strain evidence="4 5">FSL R10-3254</strain>
    </source>
</reference>
<comment type="cofactor">
    <cofactor evidence="1">
        <name>Mg(2+)</name>
        <dbReference type="ChEBI" id="CHEBI:18420"/>
    </cofactor>
</comment>
<dbReference type="Proteomes" id="UP000489190">
    <property type="component" value="Unassembled WGS sequence"/>
</dbReference>
<sequence>MARRCNGLNATDYPVSYQPSTYKAVHIVKIYSSERFTRLPDAILFDTDNTLYSYDPAHEAAQQAVREKVVNTFSIKPEVFDIAFKEARQQVKTRLKHTASSHSRLLYLQRMLEIMGLGSQVLLALDFEQTYWRTFLSNAVLFDEVKDLLDDLRLLGIPTAIVTDLTAQIQFRKVVYFGLDHYFDYIVTSEEAGFDKPHAAPFEIALEKMRPKGDCIWMIGDNPINDIRGGREQINAVTLQKIHTGTPLGTDENAPDAAFTEFRELRRLISRLGEKNELA</sequence>
<dbReference type="InterPro" id="IPR036412">
    <property type="entry name" value="HAD-like_sf"/>
</dbReference>
<evidence type="ECO:0000313" key="4">
    <source>
        <dbReference type="EMBL" id="MQT90328.1"/>
    </source>
</evidence>
<dbReference type="SUPFAM" id="SSF56784">
    <property type="entry name" value="HAD-like"/>
    <property type="match status" value="1"/>
</dbReference>
<dbReference type="EMBL" id="WIWI01000035">
    <property type="protein sequence ID" value="MQT90328.1"/>
    <property type="molecule type" value="Genomic_DNA"/>
</dbReference>
<dbReference type="PANTHER" id="PTHR46470">
    <property type="entry name" value="N-ACYLNEURAMINATE-9-PHOSPHATASE"/>
    <property type="match status" value="1"/>
</dbReference>
<dbReference type="Gene3D" id="3.40.50.1000">
    <property type="entry name" value="HAD superfamily/HAD-like"/>
    <property type="match status" value="1"/>
</dbReference>
<dbReference type="AlphaFoldDB" id="A0A7X1XF38"/>
<name>A0A7X1XF38_9PSED</name>
<keyword evidence="3" id="KW-0460">Magnesium</keyword>
<evidence type="ECO:0000256" key="1">
    <source>
        <dbReference type="ARBA" id="ARBA00001946"/>
    </source>
</evidence>
<evidence type="ECO:0000313" key="5">
    <source>
        <dbReference type="Proteomes" id="UP000489190"/>
    </source>
</evidence>
<dbReference type="GO" id="GO:0044281">
    <property type="term" value="P:small molecule metabolic process"/>
    <property type="evidence" value="ECO:0007669"/>
    <property type="project" value="UniProtKB-ARBA"/>
</dbReference>
<dbReference type="InterPro" id="IPR006439">
    <property type="entry name" value="HAD-SF_hydro_IA"/>
</dbReference>
<dbReference type="Pfam" id="PF00702">
    <property type="entry name" value="Hydrolase"/>
    <property type="match status" value="1"/>
</dbReference>
<evidence type="ECO:0000256" key="2">
    <source>
        <dbReference type="ARBA" id="ARBA00022801"/>
    </source>
</evidence>
<gene>
    <name evidence="4" type="ORF">GHO39_14475</name>
</gene>
<dbReference type="GO" id="GO:0016787">
    <property type="term" value="F:hydrolase activity"/>
    <property type="evidence" value="ECO:0007669"/>
    <property type="project" value="UniProtKB-KW"/>
</dbReference>
<keyword evidence="2 4" id="KW-0378">Hydrolase</keyword>
<dbReference type="NCBIfam" id="TIGR01549">
    <property type="entry name" value="HAD-SF-IA-v1"/>
    <property type="match status" value="1"/>
</dbReference>
<evidence type="ECO:0000256" key="3">
    <source>
        <dbReference type="ARBA" id="ARBA00022842"/>
    </source>
</evidence>
<dbReference type="SFLD" id="SFLDS00003">
    <property type="entry name" value="Haloacid_Dehalogenase"/>
    <property type="match status" value="1"/>
</dbReference>
<dbReference type="SFLD" id="SFLDG01129">
    <property type="entry name" value="C1.5:_HAD__Beta-PGM__Phosphata"/>
    <property type="match status" value="1"/>
</dbReference>
<dbReference type="InterPro" id="IPR051400">
    <property type="entry name" value="HAD-like_hydrolase"/>
</dbReference>
<organism evidence="4 5">
    <name type="scientific">Pseudomonas helleri</name>
    <dbReference type="NCBI Taxonomy" id="1608996"/>
    <lineage>
        <taxon>Bacteria</taxon>
        <taxon>Pseudomonadati</taxon>
        <taxon>Pseudomonadota</taxon>
        <taxon>Gammaproteobacteria</taxon>
        <taxon>Pseudomonadales</taxon>
        <taxon>Pseudomonadaceae</taxon>
        <taxon>Pseudomonas</taxon>
    </lineage>
</organism>
<accession>A0A7X1XF38</accession>
<comment type="caution">
    <text evidence="4">The sequence shown here is derived from an EMBL/GenBank/DDBJ whole genome shotgun (WGS) entry which is preliminary data.</text>
</comment>
<dbReference type="InterPro" id="IPR023214">
    <property type="entry name" value="HAD_sf"/>
</dbReference>
<dbReference type="Gene3D" id="1.10.150.520">
    <property type="match status" value="1"/>
</dbReference>